<gene>
    <name evidence="2" type="ORF">TrST_g9166</name>
</gene>
<dbReference type="OrthoDB" id="507659at2759"/>
<name>A0A9W7C4Z2_9STRA</name>
<dbReference type="Proteomes" id="UP001165085">
    <property type="component" value="Unassembled WGS sequence"/>
</dbReference>
<sequence length="166" mass="18753">MNILTYASPVGIRPSRKWALSLYKQTETYSNFNETGEGVLMLLRQKHSKLVHVLGGQSSRDVDKRRECEDLGFKWGRVGPDLVKSGCSPYLELLPDCAVYYRVVRCEPMIDAGDHDVVIVRIEGIWEPEGDGGEEGDTRHMYTGFLREKNIISSAGRANPKEEHVQ</sequence>
<keyword evidence="3" id="KW-1185">Reference proteome</keyword>
<proteinExistence type="predicted"/>
<evidence type="ECO:0000313" key="3">
    <source>
        <dbReference type="Proteomes" id="UP001165085"/>
    </source>
</evidence>
<dbReference type="InterPro" id="IPR012349">
    <property type="entry name" value="Split_barrel_FMN-bd"/>
</dbReference>
<accession>A0A9W7C4Z2</accession>
<dbReference type="Pfam" id="PF01613">
    <property type="entry name" value="Flavin_Reduct"/>
    <property type="match status" value="1"/>
</dbReference>
<dbReference type="EMBL" id="BRXY01000543">
    <property type="protein sequence ID" value="GMH99322.1"/>
    <property type="molecule type" value="Genomic_DNA"/>
</dbReference>
<dbReference type="Gene3D" id="2.30.110.10">
    <property type="entry name" value="Electron Transport, Fmn-binding Protein, Chain A"/>
    <property type="match status" value="1"/>
</dbReference>
<dbReference type="SUPFAM" id="SSF50475">
    <property type="entry name" value="FMN-binding split barrel"/>
    <property type="match status" value="1"/>
</dbReference>
<feature type="domain" description="Flavin reductase like" evidence="1">
    <location>
        <begin position="6"/>
        <end position="134"/>
    </location>
</feature>
<dbReference type="GO" id="GO:0010181">
    <property type="term" value="F:FMN binding"/>
    <property type="evidence" value="ECO:0007669"/>
    <property type="project" value="InterPro"/>
</dbReference>
<organism evidence="2 3">
    <name type="scientific">Triparma strigata</name>
    <dbReference type="NCBI Taxonomy" id="1606541"/>
    <lineage>
        <taxon>Eukaryota</taxon>
        <taxon>Sar</taxon>
        <taxon>Stramenopiles</taxon>
        <taxon>Ochrophyta</taxon>
        <taxon>Bolidophyceae</taxon>
        <taxon>Parmales</taxon>
        <taxon>Triparmaceae</taxon>
        <taxon>Triparma</taxon>
    </lineage>
</organism>
<evidence type="ECO:0000313" key="2">
    <source>
        <dbReference type="EMBL" id="GMH99322.1"/>
    </source>
</evidence>
<evidence type="ECO:0000259" key="1">
    <source>
        <dbReference type="Pfam" id="PF01613"/>
    </source>
</evidence>
<dbReference type="AlphaFoldDB" id="A0A9W7C4Z2"/>
<protein>
    <recommendedName>
        <fullName evidence="1">Flavin reductase like domain-containing protein</fullName>
    </recommendedName>
</protein>
<reference evidence="3" key="1">
    <citation type="journal article" date="2023" name="Commun. Biol.">
        <title>Genome analysis of Parmales, the sister group of diatoms, reveals the evolutionary specialization of diatoms from phago-mixotrophs to photoautotrophs.</title>
        <authorList>
            <person name="Ban H."/>
            <person name="Sato S."/>
            <person name="Yoshikawa S."/>
            <person name="Yamada K."/>
            <person name="Nakamura Y."/>
            <person name="Ichinomiya M."/>
            <person name="Sato N."/>
            <person name="Blanc-Mathieu R."/>
            <person name="Endo H."/>
            <person name="Kuwata A."/>
            <person name="Ogata H."/>
        </authorList>
    </citation>
    <scope>NUCLEOTIDE SEQUENCE [LARGE SCALE GENOMIC DNA]</scope>
    <source>
        <strain evidence="3">NIES 3701</strain>
    </source>
</reference>
<comment type="caution">
    <text evidence="2">The sequence shown here is derived from an EMBL/GenBank/DDBJ whole genome shotgun (WGS) entry which is preliminary data.</text>
</comment>
<dbReference type="InterPro" id="IPR002563">
    <property type="entry name" value="Flavin_Rdtase-like_dom"/>
</dbReference>